<reference evidence="3" key="1">
    <citation type="journal article" date="2008" name="Nat. Genet.">
        <title>The Pristionchus pacificus genome provides a unique perspective on nematode lifestyle and parasitism.</title>
        <authorList>
            <person name="Dieterich C."/>
            <person name="Clifton S.W."/>
            <person name="Schuster L.N."/>
            <person name="Chinwalla A."/>
            <person name="Delehaunty K."/>
            <person name="Dinkelacker I."/>
            <person name="Fulton L."/>
            <person name="Fulton R."/>
            <person name="Godfrey J."/>
            <person name="Minx P."/>
            <person name="Mitreva M."/>
            <person name="Roeseler W."/>
            <person name="Tian H."/>
            <person name="Witte H."/>
            <person name="Yang S.P."/>
            <person name="Wilson R.K."/>
            <person name="Sommer R.J."/>
        </authorList>
    </citation>
    <scope>NUCLEOTIDE SEQUENCE [LARGE SCALE GENOMIC DNA]</scope>
    <source>
        <strain evidence="3">PS312</strain>
    </source>
</reference>
<evidence type="ECO:0000256" key="1">
    <source>
        <dbReference type="SAM" id="MobiDB-lite"/>
    </source>
</evidence>
<keyword evidence="3" id="KW-1185">Reference proteome</keyword>
<reference evidence="2" key="2">
    <citation type="submission" date="2022-06" db="UniProtKB">
        <authorList>
            <consortium name="EnsemblMetazoa"/>
        </authorList>
    </citation>
    <scope>IDENTIFICATION</scope>
    <source>
        <strain evidence="2">PS312</strain>
    </source>
</reference>
<accession>A0A2A6CVY0</accession>
<feature type="region of interest" description="Disordered" evidence="1">
    <location>
        <begin position="1"/>
        <end position="30"/>
    </location>
</feature>
<feature type="compositionally biased region" description="Basic and acidic residues" evidence="1">
    <location>
        <begin position="11"/>
        <end position="22"/>
    </location>
</feature>
<name>A0A2A6CVY0_PRIPA</name>
<dbReference type="AlphaFoldDB" id="A0A2A6CVY0"/>
<sequence length="121" mass="13678">MGRVCSSKGRNRCEDDTEKCAENNDSGSQKTWRGKALQVAEQDANYQMIYYELHGGELFMDASHKHHSVEMISGFFVQDDSLLITPFTPIRQADRAWESERARVTVDTEVRARANGAGNNH</sequence>
<dbReference type="Proteomes" id="UP000005239">
    <property type="component" value="Unassembled WGS sequence"/>
</dbReference>
<accession>A0A8R1UYT5</accession>
<organism evidence="2 3">
    <name type="scientific">Pristionchus pacificus</name>
    <name type="common">Parasitic nematode worm</name>
    <dbReference type="NCBI Taxonomy" id="54126"/>
    <lineage>
        <taxon>Eukaryota</taxon>
        <taxon>Metazoa</taxon>
        <taxon>Ecdysozoa</taxon>
        <taxon>Nematoda</taxon>
        <taxon>Chromadorea</taxon>
        <taxon>Rhabditida</taxon>
        <taxon>Rhabditina</taxon>
        <taxon>Diplogasteromorpha</taxon>
        <taxon>Diplogasteroidea</taxon>
        <taxon>Neodiplogasteridae</taxon>
        <taxon>Pristionchus</taxon>
    </lineage>
</organism>
<dbReference type="EnsemblMetazoa" id="PPA44089.1">
    <property type="protein sequence ID" value="PPA44089.1"/>
    <property type="gene ID" value="WBGene00282458"/>
</dbReference>
<protein>
    <submittedName>
        <fullName evidence="2">Uncharacterized protein</fullName>
    </submittedName>
</protein>
<proteinExistence type="predicted"/>
<evidence type="ECO:0000313" key="2">
    <source>
        <dbReference type="EnsemblMetazoa" id="PPA44089.1"/>
    </source>
</evidence>
<evidence type="ECO:0000313" key="3">
    <source>
        <dbReference type="Proteomes" id="UP000005239"/>
    </source>
</evidence>
<gene>
    <name evidence="2" type="primary">WBGene00282458</name>
</gene>